<reference evidence="11 12" key="1">
    <citation type="journal article" date="2023" name="Int. J. Syst. Evol. Microbiol.">
        <title>Ligilactobacillus ubinensis sp. nov., a novel species isolated from the wild ferment of a durian fruit (Durio zibethinus).</title>
        <authorList>
            <person name="Heng Y.C."/>
            <person name="Menon N."/>
            <person name="Chen B."/>
            <person name="Loo B.Z.L."/>
            <person name="Wong G.W.J."/>
            <person name="Lim A.C.H."/>
            <person name="Silvaraju S."/>
            <person name="Kittelmann S."/>
        </authorList>
    </citation>
    <scope>NUCLEOTIDE SEQUENCE [LARGE SCALE GENOMIC DNA]</scope>
    <source>
        <strain evidence="11 12">WILCCON 0076</strain>
    </source>
</reference>
<feature type="transmembrane region" description="Helical" evidence="9">
    <location>
        <begin position="57"/>
        <end position="79"/>
    </location>
</feature>
<keyword evidence="4 8" id="KW-0762">Sugar transport</keyword>
<gene>
    <name evidence="11" type="ORF">LB941_12190</name>
</gene>
<evidence type="ECO:0000256" key="7">
    <source>
        <dbReference type="ARBA" id="ARBA00023136"/>
    </source>
</evidence>
<dbReference type="AlphaFoldDB" id="A0A9X2JNC3"/>
<dbReference type="PANTHER" id="PTHR33989:SF4">
    <property type="entry name" value="PTS SYSTEM N,N'-DIACETYLCHITOBIOSE-SPECIFIC EIIC COMPONENT"/>
    <property type="match status" value="1"/>
</dbReference>
<feature type="transmembrane region" description="Helical" evidence="9">
    <location>
        <begin position="245"/>
        <end position="265"/>
    </location>
</feature>
<dbReference type="GO" id="GO:0005886">
    <property type="term" value="C:plasma membrane"/>
    <property type="evidence" value="ECO:0007669"/>
    <property type="project" value="UniProtKB-SubCell"/>
</dbReference>
<comment type="caution">
    <text evidence="11">The sequence shown here is derived from an EMBL/GenBank/DDBJ whole genome shotgun (WGS) entry which is preliminary data.</text>
</comment>
<dbReference type="Pfam" id="PF02378">
    <property type="entry name" value="PTS_EIIC"/>
    <property type="match status" value="1"/>
</dbReference>
<accession>A0A9X2JNC3</accession>
<evidence type="ECO:0000256" key="4">
    <source>
        <dbReference type="ARBA" id="ARBA00022597"/>
    </source>
</evidence>
<keyword evidence="7 8" id="KW-0472">Membrane</keyword>
<feature type="transmembrane region" description="Helical" evidence="9">
    <location>
        <begin position="218"/>
        <end position="238"/>
    </location>
</feature>
<protein>
    <recommendedName>
        <fullName evidence="8">Permease IIC component</fullName>
    </recommendedName>
</protein>
<feature type="transmembrane region" description="Helical" evidence="9">
    <location>
        <begin position="99"/>
        <end position="117"/>
    </location>
</feature>
<evidence type="ECO:0000313" key="11">
    <source>
        <dbReference type="EMBL" id="MCP0888090.1"/>
    </source>
</evidence>
<evidence type="ECO:0000256" key="3">
    <source>
        <dbReference type="ARBA" id="ARBA00022475"/>
    </source>
</evidence>
<organism evidence="11 12">
    <name type="scientific">Ligilactobacillus ubinensis</name>
    <dbReference type="NCBI Taxonomy" id="2876789"/>
    <lineage>
        <taxon>Bacteria</taxon>
        <taxon>Bacillati</taxon>
        <taxon>Bacillota</taxon>
        <taxon>Bacilli</taxon>
        <taxon>Lactobacillales</taxon>
        <taxon>Lactobacillaceae</taxon>
        <taxon>Ligilactobacillus</taxon>
    </lineage>
</organism>
<dbReference type="GO" id="GO:0009401">
    <property type="term" value="P:phosphoenolpyruvate-dependent sugar phosphotransferase system"/>
    <property type="evidence" value="ECO:0007669"/>
    <property type="project" value="InterPro"/>
</dbReference>
<evidence type="ECO:0000256" key="9">
    <source>
        <dbReference type="SAM" id="Phobius"/>
    </source>
</evidence>
<feature type="transmembrane region" description="Helical" evidence="9">
    <location>
        <begin position="277"/>
        <end position="299"/>
    </location>
</feature>
<dbReference type="InterPro" id="IPR051088">
    <property type="entry name" value="PTS_Sugar-EIIC/EIIB"/>
</dbReference>
<feature type="domain" description="PTS EIIC type-3" evidence="10">
    <location>
        <begin position="8"/>
        <end position="405"/>
    </location>
</feature>
<keyword evidence="5 9" id="KW-0812">Transmembrane</keyword>
<dbReference type="InterPro" id="IPR004796">
    <property type="entry name" value="PTS_IIC_cello"/>
</dbReference>
<feature type="transmembrane region" description="Helical" evidence="9">
    <location>
        <begin position="137"/>
        <end position="154"/>
    </location>
</feature>
<comment type="subcellular location">
    <subcellularLocation>
        <location evidence="1">Cell membrane</location>
        <topology evidence="1">Multi-pass membrane protein</topology>
    </subcellularLocation>
</comment>
<proteinExistence type="predicted"/>
<dbReference type="InterPro" id="IPR004501">
    <property type="entry name" value="PTS_EIIC_3"/>
</dbReference>
<dbReference type="GO" id="GO:0008982">
    <property type="term" value="F:protein-N(PI)-phosphohistidine-sugar phosphotransferase activity"/>
    <property type="evidence" value="ECO:0007669"/>
    <property type="project" value="UniProtKB-UniRule"/>
</dbReference>
<feature type="transmembrane region" description="Helical" evidence="9">
    <location>
        <begin position="175"/>
        <end position="198"/>
    </location>
</feature>
<sequence>MKEKISAFFEKISPTLNRIGNNVYLQTIMGAMMALLGPIILGSFATLGAVYATQYKLTAIATLLATVSTLTIGSMALYLSFLMAKYLVQNLLKDDDGTAAGIISLMSFLIMTPLGSIKASGSVVSAIPTTWLSSQGVFSAMIIGLLVGRAYAYIKEHGWTIKMPQGVPPMVSQAFASLIPAVLIGIVAAAVSFGFSLTSWKSFHEMVFSLIQTPLSNIGGSIWAMIAVTLLMQILWFFGIHGTNVLLPLVTPIWLALDMQNLAAFKAGKAVPNMFGLAFFNVVTWGGTALGLVLLMLFVAKSKRYKELGKISIVPAIFGITEPIIFGTPLVLNFDFIFPFITNNTIAIVVAMLATKLGIVAEFTGAQAVFGLPLGFHAMIGGHISIVFLQLFIQLILSPILWFPWFKRADKKALLAETQEV</sequence>
<feature type="transmembrane region" description="Helical" evidence="9">
    <location>
        <begin position="386"/>
        <end position="406"/>
    </location>
</feature>
<dbReference type="RefSeq" id="WP_253362256.1">
    <property type="nucleotide sequence ID" value="NZ_JAIULA010000041.1"/>
</dbReference>
<feature type="transmembrane region" description="Helical" evidence="9">
    <location>
        <begin position="28"/>
        <end position="51"/>
    </location>
</feature>
<evidence type="ECO:0000313" key="12">
    <source>
        <dbReference type="Proteomes" id="UP001139006"/>
    </source>
</evidence>
<evidence type="ECO:0000256" key="5">
    <source>
        <dbReference type="ARBA" id="ARBA00022692"/>
    </source>
</evidence>
<keyword evidence="2 8" id="KW-0813">Transport</keyword>
<dbReference type="InterPro" id="IPR003352">
    <property type="entry name" value="PTS_EIIC"/>
</dbReference>
<dbReference type="GO" id="GO:1901264">
    <property type="term" value="P:carbohydrate derivative transport"/>
    <property type="evidence" value="ECO:0007669"/>
    <property type="project" value="TreeGrafter"/>
</dbReference>
<comment type="function">
    <text evidence="8">The phosphoenolpyruvate-dependent sugar phosphotransferase system (PTS), a major carbohydrate active -transport system, catalyzes the phosphorylation of incoming sugar substrates concomitant with their translocation across the cell membrane.</text>
</comment>
<evidence type="ECO:0000256" key="8">
    <source>
        <dbReference type="PIRNR" id="PIRNR006351"/>
    </source>
</evidence>
<name>A0A9X2JNC3_9LACO</name>
<dbReference type="PROSITE" id="PS51105">
    <property type="entry name" value="PTS_EIIC_TYPE_3"/>
    <property type="match status" value="1"/>
</dbReference>
<keyword evidence="12" id="KW-1185">Reference proteome</keyword>
<keyword evidence="3 8" id="KW-1003">Cell membrane</keyword>
<dbReference type="EMBL" id="JAIULA010000041">
    <property type="protein sequence ID" value="MCP0888090.1"/>
    <property type="molecule type" value="Genomic_DNA"/>
</dbReference>
<keyword evidence="6 9" id="KW-1133">Transmembrane helix</keyword>
<dbReference type="NCBIfam" id="TIGR00410">
    <property type="entry name" value="lacE"/>
    <property type="match status" value="1"/>
</dbReference>
<dbReference type="Proteomes" id="UP001139006">
    <property type="component" value="Unassembled WGS sequence"/>
</dbReference>
<evidence type="ECO:0000256" key="2">
    <source>
        <dbReference type="ARBA" id="ARBA00022448"/>
    </source>
</evidence>
<evidence type="ECO:0000256" key="6">
    <source>
        <dbReference type="ARBA" id="ARBA00022989"/>
    </source>
</evidence>
<feature type="transmembrane region" description="Helical" evidence="9">
    <location>
        <begin position="311"/>
        <end position="330"/>
    </location>
</feature>
<dbReference type="PANTHER" id="PTHR33989">
    <property type="match status" value="1"/>
</dbReference>
<evidence type="ECO:0000256" key="1">
    <source>
        <dbReference type="ARBA" id="ARBA00004651"/>
    </source>
</evidence>
<evidence type="ECO:0000259" key="10">
    <source>
        <dbReference type="PROSITE" id="PS51105"/>
    </source>
</evidence>
<dbReference type="PIRSF" id="PIRSF006351">
    <property type="entry name" value="PTS_EIIC-Cellobiose"/>
    <property type="match status" value="1"/>
</dbReference>